<dbReference type="EMBL" id="FXAM01000001">
    <property type="protein sequence ID" value="SMF94314.1"/>
    <property type="molecule type" value="Genomic_DNA"/>
</dbReference>
<reference evidence="1 2" key="1">
    <citation type="submission" date="2016-12" db="EMBL/GenBank/DDBJ databases">
        <authorList>
            <person name="Song W.-J."/>
            <person name="Kurnit D.M."/>
        </authorList>
    </citation>
    <scope>NUCLEOTIDE SEQUENCE [LARGE SCALE GENOMIC DNA]</scope>
    <source>
        <strain evidence="1 2">175</strain>
    </source>
</reference>
<dbReference type="AlphaFoldDB" id="A0A1Y6D1P6"/>
<dbReference type="Proteomes" id="UP000192923">
    <property type="component" value="Unassembled WGS sequence"/>
</dbReference>
<sequence>MFNRGTEMYEWHVRFSKTEKIGSQLSCEVNEATVLAADEEEVRQIMAEERPGWDINEIKRGESIDDDA</sequence>
<dbReference type="STRING" id="1760988.SAMN02949497_1624"/>
<accession>A0A1Y6D1P6</accession>
<organism evidence="1 2">
    <name type="scientific">Methylomagnum ishizawai</name>
    <dbReference type="NCBI Taxonomy" id="1760988"/>
    <lineage>
        <taxon>Bacteria</taxon>
        <taxon>Pseudomonadati</taxon>
        <taxon>Pseudomonadota</taxon>
        <taxon>Gammaproteobacteria</taxon>
        <taxon>Methylococcales</taxon>
        <taxon>Methylococcaceae</taxon>
        <taxon>Methylomagnum</taxon>
    </lineage>
</organism>
<protein>
    <submittedName>
        <fullName evidence="1">Uncharacterized protein</fullName>
    </submittedName>
</protein>
<evidence type="ECO:0000313" key="1">
    <source>
        <dbReference type="EMBL" id="SMF94314.1"/>
    </source>
</evidence>
<gene>
    <name evidence="1" type="ORF">SAMN02949497_1624</name>
</gene>
<name>A0A1Y6D1P6_9GAMM</name>
<evidence type="ECO:0000313" key="2">
    <source>
        <dbReference type="Proteomes" id="UP000192923"/>
    </source>
</evidence>
<proteinExistence type="predicted"/>
<keyword evidence="2" id="KW-1185">Reference proteome</keyword>